<protein>
    <submittedName>
        <fullName evidence="2">Chloramphenicol resistance protein</fullName>
    </submittedName>
</protein>
<dbReference type="InterPro" id="IPR000873">
    <property type="entry name" value="AMP-dep_synth/lig_dom"/>
</dbReference>
<dbReference type="Proteomes" id="UP001642464">
    <property type="component" value="Unassembled WGS sequence"/>
</dbReference>
<keyword evidence="3" id="KW-1185">Reference proteome</keyword>
<dbReference type="EMBL" id="CAXAMM010003002">
    <property type="protein sequence ID" value="CAK8998150.1"/>
    <property type="molecule type" value="Genomic_DNA"/>
</dbReference>
<accession>A0ABP0I9W3</accession>
<comment type="caution">
    <text evidence="2">The sequence shown here is derived from an EMBL/GenBank/DDBJ whole genome shotgun (WGS) entry which is preliminary data.</text>
</comment>
<dbReference type="Pfam" id="PF00501">
    <property type="entry name" value="AMP-binding"/>
    <property type="match status" value="1"/>
</dbReference>
<sequence>MTLFEPVAAVTDSDLVQELQHFRPALQAVRLALGFRKVDDEYRGNQVQGQRGLVGFQHFLEEVVSARELLNGDPMVEDYEDVPTTTDHVLSYIFTSGSTGKSKCVVATNRMAWAECQWYPELFEKLGYKVDPKKDRWRLDHEMGWWGAAFFGEVDVALAMAMCIVMMKPTDPDWGQRGVTVSGALPSQLTLGIRRSVTVHGWVVGGGGIHWAGGSVFRPMGPGDL</sequence>
<dbReference type="SUPFAM" id="SSF56801">
    <property type="entry name" value="Acetyl-CoA synthetase-like"/>
    <property type="match status" value="1"/>
</dbReference>
<evidence type="ECO:0000313" key="2">
    <source>
        <dbReference type="EMBL" id="CAK8998150.1"/>
    </source>
</evidence>
<organism evidence="2 3">
    <name type="scientific">Durusdinium trenchii</name>
    <dbReference type="NCBI Taxonomy" id="1381693"/>
    <lineage>
        <taxon>Eukaryota</taxon>
        <taxon>Sar</taxon>
        <taxon>Alveolata</taxon>
        <taxon>Dinophyceae</taxon>
        <taxon>Suessiales</taxon>
        <taxon>Symbiodiniaceae</taxon>
        <taxon>Durusdinium</taxon>
    </lineage>
</organism>
<dbReference type="Gene3D" id="3.40.50.12780">
    <property type="entry name" value="N-terminal domain of ligase-like"/>
    <property type="match status" value="1"/>
</dbReference>
<feature type="domain" description="AMP-dependent synthetase/ligase" evidence="1">
    <location>
        <begin position="61"/>
        <end position="172"/>
    </location>
</feature>
<dbReference type="InterPro" id="IPR042099">
    <property type="entry name" value="ANL_N_sf"/>
</dbReference>
<dbReference type="PROSITE" id="PS00455">
    <property type="entry name" value="AMP_BINDING"/>
    <property type="match status" value="1"/>
</dbReference>
<name>A0ABP0I9W3_9DINO</name>
<gene>
    <name evidence="2" type="ORF">SCF082_LOCUS5510</name>
</gene>
<evidence type="ECO:0000259" key="1">
    <source>
        <dbReference type="Pfam" id="PF00501"/>
    </source>
</evidence>
<dbReference type="InterPro" id="IPR020845">
    <property type="entry name" value="AMP-binding_CS"/>
</dbReference>
<evidence type="ECO:0000313" key="3">
    <source>
        <dbReference type="Proteomes" id="UP001642464"/>
    </source>
</evidence>
<proteinExistence type="predicted"/>
<reference evidence="2 3" key="1">
    <citation type="submission" date="2024-02" db="EMBL/GenBank/DDBJ databases">
        <authorList>
            <person name="Chen Y."/>
            <person name="Shah S."/>
            <person name="Dougan E. K."/>
            <person name="Thang M."/>
            <person name="Chan C."/>
        </authorList>
    </citation>
    <scope>NUCLEOTIDE SEQUENCE [LARGE SCALE GENOMIC DNA]</scope>
</reference>